<evidence type="ECO:0000313" key="4">
    <source>
        <dbReference type="Proteomes" id="UP001157418"/>
    </source>
</evidence>
<sequence length="219" mass="25125">MIYDKCKRYPTPYLHLGENLRWFWLQKGKKIYFTFSVAFVTRLSRVFSYLFLLRLLPFIKDSPPSSTSLKFQVKEEEESTVVLTSPLSLDCESGNDYRTPNLLQRLLSLLKNVRPGSDLTRFTLPPIFNIPKSQLQCYGESVYCVNNDILTRCANGGSPLERFTSVVAWSISTFRPLMFGVAPYNPCSWRDSPCLKRQPKCITRTGFTSSACECSSCYQ</sequence>
<dbReference type="InterPro" id="IPR037239">
    <property type="entry name" value="OSBP_sf"/>
</dbReference>
<reference evidence="3 4" key="1">
    <citation type="submission" date="2022-01" db="EMBL/GenBank/DDBJ databases">
        <authorList>
            <person name="Xiong W."/>
            <person name="Schranz E."/>
        </authorList>
    </citation>
    <scope>NUCLEOTIDE SEQUENCE [LARGE SCALE GENOMIC DNA]</scope>
</reference>
<keyword evidence="2" id="KW-1133">Transmembrane helix</keyword>
<dbReference type="GO" id="GO:0005829">
    <property type="term" value="C:cytosol"/>
    <property type="evidence" value="ECO:0007669"/>
    <property type="project" value="TreeGrafter"/>
</dbReference>
<dbReference type="InterPro" id="IPR000648">
    <property type="entry name" value="Oxysterol-bd"/>
</dbReference>
<dbReference type="Proteomes" id="UP001157418">
    <property type="component" value="Unassembled WGS sequence"/>
</dbReference>
<evidence type="ECO:0000313" key="3">
    <source>
        <dbReference type="EMBL" id="CAH1426760.1"/>
    </source>
</evidence>
<proteinExistence type="inferred from homology"/>
<dbReference type="GO" id="GO:0016020">
    <property type="term" value="C:membrane"/>
    <property type="evidence" value="ECO:0007669"/>
    <property type="project" value="TreeGrafter"/>
</dbReference>
<dbReference type="PANTHER" id="PTHR10972">
    <property type="entry name" value="OXYSTEROL-BINDING PROTEIN-RELATED"/>
    <property type="match status" value="1"/>
</dbReference>
<dbReference type="GO" id="GO:0032934">
    <property type="term" value="F:sterol binding"/>
    <property type="evidence" value="ECO:0007669"/>
    <property type="project" value="TreeGrafter"/>
</dbReference>
<dbReference type="AlphaFoldDB" id="A0AAU9MIQ5"/>
<dbReference type="SUPFAM" id="SSF144000">
    <property type="entry name" value="Oxysterol-binding protein-like"/>
    <property type="match status" value="1"/>
</dbReference>
<evidence type="ECO:0000256" key="2">
    <source>
        <dbReference type="SAM" id="Phobius"/>
    </source>
</evidence>
<comment type="caution">
    <text evidence="3">The sequence shown here is derived from an EMBL/GenBank/DDBJ whole genome shotgun (WGS) entry which is preliminary data.</text>
</comment>
<keyword evidence="2" id="KW-0812">Transmembrane</keyword>
<name>A0AAU9MIQ5_9ASTR</name>
<evidence type="ECO:0000256" key="1">
    <source>
        <dbReference type="ARBA" id="ARBA00008842"/>
    </source>
</evidence>
<feature type="transmembrane region" description="Helical" evidence="2">
    <location>
        <begin position="31"/>
        <end position="52"/>
    </location>
</feature>
<gene>
    <name evidence="3" type="ORF">LVIROSA_LOCUS13823</name>
</gene>
<dbReference type="Pfam" id="PF01237">
    <property type="entry name" value="Oxysterol_BP"/>
    <property type="match status" value="1"/>
</dbReference>
<keyword evidence="4" id="KW-1185">Reference proteome</keyword>
<comment type="similarity">
    <text evidence="1">Belongs to the OSBP family.</text>
</comment>
<accession>A0AAU9MIQ5</accession>
<dbReference type="PANTHER" id="PTHR10972:SF102">
    <property type="entry name" value="OXYSTEROL-BINDING PROTEIN"/>
    <property type="match status" value="1"/>
</dbReference>
<organism evidence="3 4">
    <name type="scientific">Lactuca virosa</name>
    <dbReference type="NCBI Taxonomy" id="75947"/>
    <lineage>
        <taxon>Eukaryota</taxon>
        <taxon>Viridiplantae</taxon>
        <taxon>Streptophyta</taxon>
        <taxon>Embryophyta</taxon>
        <taxon>Tracheophyta</taxon>
        <taxon>Spermatophyta</taxon>
        <taxon>Magnoliopsida</taxon>
        <taxon>eudicotyledons</taxon>
        <taxon>Gunneridae</taxon>
        <taxon>Pentapetalae</taxon>
        <taxon>asterids</taxon>
        <taxon>campanulids</taxon>
        <taxon>Asterales</taxon>
        <taxon>Asteraceae</taxon>
        <taxon>Cichorioideae</taxon>
        <taxon>Cichorieae</taxon>
        <taxon>Lactucinae</taxon>
        <taxon>Lactuca</taxon>
    </lineage>
</organism>
<protein>
    <submittedName>
        <fullName evidence="3">Uncharacterized protein</fullName>
    </submittedName>
</protein>
<dbReference type="EMBL" id="CAKMRJ010002223">
    <property type="protein sequence ID" value="CAH1426760.1"/>
    <property type="molecule type" value="Genomic_DNA"/>
</dbReference>
<keyword evidence="2" id="KW-0472">Membrane</keyword>